<dbReference type="PANTHER" id="PTHR43537">
    <property type="entry name" value="TRANSCRIPTIONAL REGULATOR, GNTR FAMILY"/>
    <property type="match status" value="1"/>
</dbReference>
<dbReference type="InterPro" id="IPR036388">
    <property type="entry name" value="WH-like_DNA-bd_sf"/>
</dbReference>
<evidence type="ECO:0000313" key="6">
    <source>
        <dbReference type="EMBL" id="SUB34366.1"/>
    </source>
</evidence>
<dbReference type="SUPFAM" id="SSF46785">
    <property type="entry name" value="Winged helix' DNA-binding domain"/>
    <property type="match status" value="2"/>
</dbReference>
<reference evidence="6 7" key="1">
    <citation type="submission" date="2018-06" db="EMBL/GenBank/DDBJ databases">
        <authorList>
            <consortium name="Pathogen Informatics"/>
            <person name="Doyle S."/>
        </authorList>
    </citation>
    <scope>NUCLEOTIDE SEQUENCE [LARGE SCALE GENOMIC DNA]</scope>
    <source>
        <strain evidence="6 7">NCTC10699</strain>
    </source>
</reference>
<name>A0A379B758_9PAST</name>
<dbReference type="InterPro" id="IPR036390">
    <property type="entry name" value="WH_DNA-bd_sf"/>
</dbReference>
<dbReference type="InterPro" id="IPR008920">
    <property type="entry name" value="TF_FadR/GntR_C"/>
</dbReference>
<feature type="domain" description="HTH gntR-type" evidence="4">
    <location>
        <begin position="11"/>
        <end position="68"/>
    </location>
</feature>
<evidence type="ECO:0000256" key="1">
    <source>
        <dbReference type="ARBA" id="ARBA00023015"/>
    </source>
</evidence>
<keyword evidence="1" id="KW-0805">Transcription regulation</keyword>
<evidence type="ECO:0000256" key="2">
    <source>
        <dbReference type="ARBA" id="ARBA00023125"/>
    </source>
</evidence>
<feature type="domain" description="GntR C-terminal" evidence="5">
    <location>
        <begin position="161"/>
        <end position="289"/>
    </location>
</feature>
<dbReference type="Proteomes" id="UP000254280">
    <property type="component" value="Unassembled WGS sequence"/>
</dbReference>
<keyword evidence="7" id="KW-1185">Reference proteome</keyword>
<accession>A0A379B758</accession>
<organism evidence="6 7">
    <name type="scientific">[Pasteurella] mairii</name>
    <dbReference type="NCBI Taxonomy" id="757"/>
    <lineage>
        <taxon>Bacteria</taxon>
        <taxon>Pseudomonadati</taxon>
        <taxon>Pseudomonadota</taxon>
        <taxon>Gammaproteobacteria</taxon>
        <taxon>Pasteurellales</taxon>
        <taxon>Pasteurellaceae</taxon>
    </lineage>
</organism>
<feature type="domain" description="HTH gntR-type" evidence="4">
    <location>
        <begin position="93"/>
        <end position="151"/>
    </location>
</feature>
<evidence type="ECO:0000259" key="4">
    <source>
        <dbReference type="SMART" id="SM00345"/>
    </source>
</evidence>
<dbReference type="Gene3D" id="1.20.120.530">
    <property type="entry name" value="GntR ligand-binding domain-like"/>
    <property type="match status" value="1"/>
</dbReference>
<dbReference type="Gene3D" id="1.10.10.10">
    <property type="entry name" value="Winged helix-like DNA-binding domain superfamily/Winged helix DNA-binding domain"/>
    <property type="match status" value="1"/>
</dbReference>
<evidence type="ECO:0000256" key="3">
    <source>
        <dbReference type="ARBA" id="ARBA00023163"/>
    </source>
</evidence>
<dbReference type="PANTHER" id="PTHR43537:SF51">
    <property type="entry name" value="HTH-TYPE TRANSCRIPTIONAL REGULATOR LGOR-RELATED"/>
    <property type="match status" value="1"/>
</dbReference>
<proteinExistence type="predicted"/>
<gene>
    <name evidence="6" type="ORF">NCTC10699_02027</name>
</gene>
<dbReference type="GO" id="GO:0003700">
    <property type="term" value="F:DNA-binding transcription factor activity"/>
    <property type="evidence" value="ECO:0007669"/>
    <property type="project" value="InterPro"/>
</dbReference>
<dbReference type="AlphaFoldDB" id="A0A379B758"/>
<dbReference type="Pfam" id="PF07729">
    <property type="entry name" value="FCD"/>
    <property type="match status" value="1"/>
</dbReference>
<dbReference type="SMART" id="SM00345">
    <property type="entry name" value="HTH_GNTR"/>
    <property type="match status" value="2"/>
</dbReference>
<dbReference type="SMART" id="SM00895">
    <property type="entry name" value="FCD"/>
    <property type="match status" value="1"/>
</dbReference>
<dbReference type="OrthoDB" id="9799812at2"/>
<dbReference type="CDD" id="cd07377">
    <property type="entry name" value="WHTH_GntR"/>
    <property type="match status" value="1"/>
</dbReference>
<dbReference type="GO" id="GO:0003677">
    <property type="term" value="F:DNA binding"/>
    <property type="evidence" value="ECO:0007669"/>
    <property type="project" value="UniProtKB-KW"/>
</dbReference>
<keyword evidence="2" id="KW-0238">DNA-binding</keyword>
<evidence type="ECO:0000259" key="5">
    <source>
        <dbReference type="SMART" id="SM00895"/>
    </source>
</evidence>
<evidence type="ECO:0000313" key="7">
    <source>
        <dbReference type="Proteomes" id="UP000254280"/>
    </source>
</evidence>
<dbReference type="EMBL" id="UGSS01000002">
    <property type="protein sequence ID" value="SUB34366.1"/>
    <property type="molecule type" value="Genomic_DNA"/>
</dbReference>
<dbReference type="InterPro" id="IPR000524">
    <property type="entry name" value="Tscrpt_reg_HTH_GntR"/>
</dbReference>
<dbReference type="Pfam" id="PF00392">
    <property type="entry name" value="GntR"/>
    <property type="match status" value="1"/>
</dbReference>
<protein>
    <submittedName>
        <fullName evidence="6">Transcriptional regulator NanR</fullName>
    </submittedName>
</protein>
<sequence length="305" mass="36103">MSKDFALRQEIINQLIDSIVLNLFTSPLPSISALAELYGVSRTTVRHAIHYLIDKQIIEYQDGAYYVVRLPQDKDKISYLSIKKSEKNQLERLERYFQQAIQKKEIKPGYEFHELELAKNANVDVFTVREYLIQFSRFNLITNLQKGRWKLTEFTPHYADKLFELREMLECHALNCFMNLPQTDIRWNKMKMLLQDHRELRENIVEKYTNFSHLDHQLHTLILSAAENPFINDFIELISVIFHFHYQWDNRNLHTRNILAVEEHLAILVKIVSKDDLGAITELKRHLQTAKKSLMDSIAFVAEQN</sequence>
<keyword evidence="3" id="KW-0804">Transcription</keyword>
<dbReference type="InterPro" id="IPR011711">
    <property type="entry name" value="GntR_C"/>
</dbReference>
<dbReference type="SUPFAM" id="SSF48008">
    <property type="entry name" value="GntR ligand-binding domain-like"/>
    <property type="match status" value="1"/>
</dbReference>
<dbReference type="PRINTS" id="PR00035">
    <property type="entry name" value="HTHGNTR"/>
</dbReference>